<feature type="compositionally biased region" description="Polar residues" evidence="1">
    <location>
        <begin position="504"/>
        <end position="516"/>
    </location>
</feature>
<dbReference type="AlphaFoldDB" id="A0A9P6KLH8"/>
<accession>A0A9P6KLH8</accession>
<gene>
    <name evidence="2" type="ORF">PMIN01_10813</name>
</gene>
<feature type="region of interest" description="Disordered" evidence="1">
    <location>
        <begin position="412"/>
        <end position="553"/>
    </location>
</feature>
<protein>
    <submittedName>
        <fullName evidence="2">Uncharacterized protein</fullName>
    </submittedName>
</protein>
<proteinExistence type="predicted"/>
<dbReference type="EMBL" id="WJXW01000013">
    <property type="protein sequence ID" value="KAF9730855.1"/>
    <property type="molecule type" value="Genomic_DNA"/>
</dbReference>
<feature type="compositionally biased region" description="Basic and acidic residues" evidence="1">
    <location>
        <begin position="517"/>
        <end position="538"/>
    </location>
</feature>
<name>A0A9P6KLH8_9PLEO</name>
<organism evidence="2 3">
    <name type="scientific">Paraphaeosphaeria minitans</name>
    <dbReference type="NCBI Taxonomy" id="565426"/>
    <lineage>
        <taxon>Eukaryota</taxon>
        <taxon>Fungi</taxon>
        <taxon>Dikarya</taxon>
        <taxon>Ascomycota</taxon>
        <taxon>Pezizomycotina</taxon>
        <taxon>Dothideomycetes</taxon>
        <taxon>Pleosporomycetidae</taxon>
        <taxon>Pleosporales</taxon>
        <taxon>Massarineae</taxon>
        <taxon>Didymosphaeriaceae</taxon>
        <taxon>Paraphaeosphaeria</taxon>
    </lineage>
</organism>
<dbReference type="Proteomes" id="UP000756921">
    <property type="component" value="Unassembled WGS sequence"/>
</dbReference>
<keyword evidence="3" id="KW-1185">Reference proteome</keyword>
<sequence length="553" mass="61409">MVSANFRDIQRRFCDNPGWAPQRRELELVATLTERRIDMGSKTPEDHFYHLFYAQHNNVQEMRQALNTPSEDPFIFRYILDEFVFTEHSIVQDWNMSRLGGVAVRIPEADIPNEIKNFPLRSAADDLLSHEGRAWIPPNLPLRRRTFGNGLSFSSFSAPIDQVTRPEPAMAQALAPDLTIGGTVLKNRALEKPLPFPPAIAVQIASKNAAATGESQISGHALITNNASVGLDTSTMHQARSAPLVPATVSVTAPATSQVQISSYHSTTRSDPAAFKDNLRHQAQIAPLIPPKRTTFCVGKISSVRNPPPLRKASPRKTSPRKANPRKTSPRKMTVLDTESSSDEDRSFRGSKRAIAQGRKNARTGTFRRSGRAQKPVYTSLDDETLFGNEDVVDDDIDTTEEVPEMTKMEIVNSDFDNHSEASTGHIDTMSDDRNTMDGKVASPEQHSDAAVKETHKKPVGDEKSELDLSDVPDDLSDQELDTVGQNDIRDDDDYEKAVEEVLSASSPPSEGSYITQKHEDQGEVDIYKLSRIEHSDDSTGDPKPLSKKRRHR</sequence>
<reference evidence="2" key="1">
    <citation type="journal article" date="2020" name="Mol. Plant Microbe Interact.">
        <title>Genome Sequence of the Biocontrol Agent Coniothyrium minitans strain Conio (IMI 134523).</title>
        <authorList>
            <person name="Patel D."/>
            <person name="Shittu T.A."/>
            <person name="Baroncelli R."/>
            <person name="Muthumeenakshi S."/>
            <person name="Osborne T.H."/>
            <person name="Janganan T.K."/>
            <person name="Sreenivasaprasad S."/>
        </authorList>
    </citation>
    <scope>NUCLEOTIDE SEQUENCE</scope>
    <source>
        <strain evidence="2">Conio</strain>
    </source>
</reference>
<feature type="compositionally biased region" description="Basic residues" evidence="1">
    <location>
        <begin position="313"/>
        <end position="330"/>
    </location>
</feature>
<comment type="caution">
    <text evidence="2">The sequence shown here is derived from an EMBL/GenBank/DDBJ whole genome shotgun (WGS) entry which is preliminary data.</text>
</comment>
<evidence type="ECO:0000313" key="3">
    <source>
        <dbReference type="Proteomes" id="UP000756921"/>
    </source>
</evidence>
<evidence type="ECO:0000256" key="1">
    <source>
        <dbReference type="SAM" id="MobiDB-lite"/>
    </source>
</evidence>
<evidence type="ECO:0000313" key="2">
    <source>
        <dbReference type="EMBL" id="KAF9730855.1"/>
    </source>
</evidence>
<dbReference type="OrthoDB" id="10433747at2759"/>
<feature type="compositionally biased region" description="Basic and acidic residues" evidence="1">
    <location>
        <begin position="446"/>
        <end position="467"/>
    </location>
</feature>
<feature type="region of interest" description="Disordered" evidence="1">
    <location>
        <begin position="300"/>
        <end position="376"/>
    </location>
</feature>
<feature type="compositionally biased region" description="Acidic residues" evidence="1">
    <location>
        <begin position="468"/>
        <end position="481"/>
    </location>
</feature>